<proteinExistence type="predicted"/>
<protein>
    <submittedName>
        <fullName evidence="1">Uncharacterized protein</fullName>
    </submittedName>
</protein>
<accession>A0A6J7WZY4</accession>
<name>A0A6J7WZY4_9CAUD</name>
<gene>
    <name evidence="1" type="ORF">UFOVP366_1</name>
</gene>
<feature type="non-terminal residue" evidence="1">
    <location>
        <position position="108"/>
    </location>
</feature>
<sequence>MSRFIVHESGVIFDASECVVVDTDLFDDHDLERLSGDDYFDDGIIAELAERCGVSVPNAGDSARWNALNLSRSFVPCESCVNVGKPEQWIDQRTARVVPWDVMGDSRS</sequence>
<organism evidence="1">
    <name type="scientific">uncultured Caudovirales phage</name>
    <dbReference type="NCBI Taxonomy" id="2100421"/>
    <lineage>
        <taxon>Viruses</taxon>
        <taxon>Duplodnaviria</taxon>
        <taxon>Heunggongvirae</taxon>
        <taxon>Uroviricota</taxon>
        <taxon>Caudoviricetes</taxon>
        <taxon>Peduoviridae</taxon>
        <taxon>Maltschvirus</taxon>
        <taxon>Maltschvirus maltsch</taxon>
    </lineage>
</organism>
<reference evidence="1" key="1">
    <citation type="submission" date="2020-05" db="EMBL/GenBank/DDBJ databases">
        <authorList>
            <person name="Chiriac C."/>
            <person name="Salcher M."/>
            <person name="Ghai R."/>
            <person name="Kavagutti S V."/>
        </authorList>
    </citation>
    <scope>NUCLEOTIDE SEQUENCE</scope>
</reference>
<dbReference type="EMBL" id="LR798308">
    <property type="protein sequence ID" value="CAB5222438.1"/>
    <property type="molecule type" value="Genomic_DNA"/>
</dbReference>
<evidence type="ECO:0000313" key="1">
    <source>
        <dbReference type="EMBL" id="CAB5222438.1"/>
    </source>
</evidence>